<dbReference type="SUPFAM" id="SSF46955">
    <property type="entry name" value="Putative DNA-binding domain"/>
    <property type="match status" value="1"/>
</dbReference>
<dbReference type="InterPro" id="IPR047057">
    <property type="entry name" value="MerR_fam"/>
</dbReference>
<dbReference type="GO" id="GO:0003700">
    <property type="term" value="F:DNA-binding transcription factor activity"/>
    <property type="evidence" value="ECO:0007669"/>
    <property type="project" value="InterPro"/>
</dbReference>
<reference evidence="3" key="1">
    <citation type="submission" date="2018-05" db="EMBL/GenBank/DDBJ databases">
        <authorList>
            <person name="Lanie J.A."/>
            <person name="Ng W.-L."/>
            <person name="Kazmierczak K.M."/>
            <person name="Andrzejewski T.M."/>
            <person name="Davidsen T.M."/>
            <person name="Wayne K.J."/>
            <person name="Tettelin H."/>
            <person name="Glass J.I."/>
            <person name="Rusch D."/>
            <person name="Podicherti R."/>
            <person name="Tsui H.-C.T."/>
            <person name="Winkler M.E."/>
        </authorList>
    </citation>
    <scope>NUCLEOTIDE SEQUENCE</scope>
</reference>
<feature type="domain" description="HTH merR-type" evidence="2">
    <location>
        <begin position="7"/>
        <end position="76"/>
    </location>
</feature>
<evidence type="ECO:0000256" key="1">
    <source>
        <dbReference type="ARBA" id="ARBA00023125"/>
    </source>
</evidence>
<dbReference type="PROSITE" id="PS50937">
    <property type="entry name" value="HTH_MERR_2"/>
    <property type="match status" value="1"/>
</dbReference>
<dbReference type="AlphaFoldDB" id="A0A382H804"/>
<dbReference type="SMART" id="SM00422">
    <property type="entry name" value="HTH_MERR"/>
    <property type="match status" value="1"/>
</dbReference>
<dbReference type="PANTHER" id="PTHR30204:SF92">
    <property type="entry name" value="HTH-TYPE TRANSCRIPTIONAL REGULATOR ZNTR"/>
    <property type="match status" value="1"/>
</dbReference>
<dbReference type="Pfam" id="PF13411">
    <property type="entry name" value="MerR_1"/>
    <property type="match status" value="1"/>
</dbReference>
<dbReference type="GO" id="GO:0003677">
    <property type="term" value="F:DNA binding"/>
    <property type="evidence" value="ECO:0007669"/>
    <property type="project" value="UniProtKB-KW"/>
</dbReference>
<evidence type="ECO:0000313" key="3">
    <source>
        <dbReference type="EMBL" id="SVB83416.1"/>
    </source>
</evidence>
<dbReference type="PRINTS" id="PR00040">
    <property type="entry name" value="HTHMERR"/>
</dbReference>
<dbReference type="PROSITE" id="PS00552">
    <property type="entry name" value="HTH_MERR_1"/>
    <property type="match status" value="1"/>
</dbReference>
<dbReference type="CDD" id="cd04785">
    <property type="entry name" value="HTH_CadR-PbrR-like"/>
    <property type="match status" value="1"/>
</dbReference>
<keyword evidence="1" id="KW-0238">DNA-binding</keyword>
<sequence length="142" mass="16124">MQILEKTLSIGLLSTQTNCKIETIRYYEKIGIFPKPPRTEGGHRIYSENHLKRLVFIRRGRELGFSLEDIRALLKLIDGGGHTCQQVEAITLHHLGNIHQKILDLKKLEKILAKISSQCGGEVVPECPILDALFEQKKIKVN</sequence>
<protein>
    <recommendedName>
        <fullName evidence="2">HTH merR-type domain-containing protein</fullName>
    </recommendedName>
</protein>
<name>A0A382H804_9ZZZZ</name>
<proteinExistence type="predicted"/>
<gene>
    <name evidence="3" type="ORF">METZ01_LOCUS236270</name>
</gene>
<dbReference type="InterPro" id="IPR000551">
    <property type="entry name" value="MerR-type_HTH_dom"/>
</dbReference>
<dbReference type="EMBL" id="UINC01059708">
    <property type="protein sequence ID" value="SVB83416.1"/>
    <property type="molecule type" value="Genomic_DNA"/>
</dbReference>
<organism evidence="3">
    <name type="scientific">marine metagenome</name>
    <dbReference type="NCBI Taxonomy" id="408172"/>
    <lineage>
        <taxon>unclassified sequences</taxon>
        <taxon>metagenomes</taxon>
        <taxon>ecological metagenomes</taxon>
    </lineage>
</organism>
<evidence type="ECO:0000259" key="2">
    <source>
        <dbReference type="PROSITE" id="PS50937"/>
    </source>
</evidence>
<dbReference type="InterPro" id="IPR009061">
    <property type="entry name" value="DNA-bd_dom_put_sf"/>
</dbReference>
<accession>A0A382H804</accession>
<dbReference type="Gene3D" id="1.10.1660.10">
    <property type="match status" value="1"/>
</dbReference>
<dbReference type="PANTHER" id="PTHR30204">
    <property type="entry name" value="REDOX-CYCLING DRUG-SENSING TRANSCRIPTIONAL ACTIVATOR SOXR"/>
    <property type="match status" value="1"/>
</dbReference>